<organism evidence="1 2">
    <name type="scientific">Funneliformis mosseae</name>
    <name type="common">Endomycorrhizal fungus</name>
    <name type="synonym">Glomus mosseae</name>
    <dbReference type="NCBI Taxonomy" id="27381"/>
    <lineage>
        <taxon>Eukaryota</taxon>
        <taxon>Fungi</taxon>
        <taxon>Fungi incertae sedis</taxon>
        <taxon>Mucoromycota</taxon>
        <taxon>Glomeromycotina</taxon>
        <taxon>Glomeromycetes</taxon>
        <taxon>Glomerales</taxon>
        <taxon>Glomeraceae</taxon>
        <taxon>Funneliformis</taxon>
    </lineage>
</organism>
<comment type="caution">
    <text evidence="1">The sequence shown here is derived from an EMBL/GenBank/DDBJ whole genome shotgun (WGS) entry which is preliminary data.</text>
</comment>
<accession>A0A9N9EW51</accession>
<evidence type="ECO:0000313" key="2">
    <source>
        <dbReference type="Proteomes" id="UP000789375"/>
    </source>
</evidence>
<keyword evidence="2" id="KW-1185">Reference proteome</keyword>
<protein>
    <submittedName>
        <fullName evidence="1">8351_t:CDS:1</fullName>
    </submittedName>
</protein>
<dbReference type="AlphaFoldDB" id="A0A9N9EW51"/>
<sequence length="102" mass="11780">MSSKLIDENDIQIIDGNQELTIDMTIEVEFTHLFLKIGVDRIKNIKSYNANSISKFTKSQIQIILDYFDRSGYTDMELKKPNSYSGCKNTEKVRPKVLLEKS</sequence>
<name>A0A9N9EW51_FUNMO</name>
<evidence type="ECO:0000313" key="1">
    <source>
        <dbReference type="EMBL" id="CAG8693648.1"/>
    </source>
</evidence>
<dbReference type="EMBL" id="CAJVPP010008024">
    <property type="protein sequence ID" value="CAG8693648.1"/>
    <property type="molecule type" value="Genomic_DNA"/>
</dbReference>
<proteinExistence type="predicted"/>
<gene>
    <name evidence="1" type="ORF">FMOSSE_LOCUS13470</name>
</gene>
<dbReference type="Proteomes" id="UP000789375">
    <property type="component" value="Unassembled WGS sequence"/>
</dbReference>
<reference evidence="1" key="1">
    <citation type="submission" date="2021-06" db="EMBL/GenBank/DDBJ databases">
        <authorList>
            <person name="Kallberg Y."/>
            <person name="Tangrot J."/>
            <person name="Rosling A."/>
        </authorList>
    </citation>
    <scope>NUCLEOTIDE SEQUENCE</scope>
    <source>
        <strain evidence="1">87-6 pot B 2015</strain>
    </source>
</reference>